<evidence type="ECO:0000256" key="3">
    <source>
        <dbReference type="ARBA" id="ARBA00022452"/>
    </source>
</evidence>
<dbReference type="InterPro" id="IPR036942">
    <property type="entry name" value="Beta-barrel_TonB_sf"/>
</dbReference>
<comment type="subcellular location">
    <subcellularLocation>
        <location evidence="1 8">Cell outer membrane</location>
        <topology evidence="1 8">Multi-pass membrane protein</topology>
    </subcellularLocation>
</comment>
<keyword evidence="3 8" id="KW-1134">Transmembrane beta strand</keyword>
<dbReference type="InterPro" id="IPR012910">
    <property type="entry name" value="Plug_dom"/>
</dbReference>
<evidence type="ECO:0000259" key="10">
    <source>
        <dbReference type="Pfam" id="PF00593"/>
    </source>
</evidence>
<evidence type="ECO:0000256" key="7">
    <source>
        <dbReference type="ARBA" id="ARBA00023237"/>
    </source>
</evidence>
<dbReference type="Pfam" id="PF00593">
    <property type="entry name" value="TonB_dep_Rec_b-barrel"/>
    <property type="match status" value="1"/>
</dbReference>
<evidence type="ECO:0000256" key="8">
    <source>
        <dbReference type="PROSITE-ProRule" id="PRU01360"/>
    </source>
</evidence>
<keyword evidence="5 9" id="KW-0798">TonB box</keyword>
<dbReference type="PROSITE" id="PS52016">
    <property type="entry name" value="TONB_DEPENDENT_REC_3"/>
    <property type="match status" value="1"/>
</dbReference>
<evidence type="ECO:0000256" key="2">
    <source>
        <dbReference type="ARBA" id="ARBA00022448"/>
    </source>
</evidence>
<evidence type="ECO:0000259" key="11">
    <source>
        <dbReference type="Pfam" id="PF07715"/>
    </source>
</evidence>
<keyword evidence="2 8" id="KW-0813">Transport</keyword>
<proteinExistence type="inferred from homology"/>
<evidence type="ECO:0000313" key="15">
    <source>
        <dbReference type="Proteomes" id="UP001139409"/>
    </source>
</evidence>
<comment type="similarity">
    <text evidence="8 9">Belongs to the TonB-dependent receptor family.</text>
</comment>
<evidence type="ECO:0000256" key="6">
    <source>
        <dbReference type="ARBA" id="ARBA00023136"/>
    </source>
</evidence>
<evidence type="ECO:0000313" key="13">
    <source>
        <dbReference type="EMBL" id="MCA6076098.1"/>
    </source>
</evidence>
<dbReference type="GO" id="GO:0044718">
    <property type="term" value="P:siderophore transmembrane transport"/>
    <property type="evidence" value="ECO:0007669"/>
    <property type="project" value="TreeGrafter"/>
</dbReference>
<keyword evidence="7 8" id="KW-0998">Cell outer membrane</keyword>
<feature type="domain" description="TonB-dependent receptor-like beta-barrel" evidence="10">
    <location>
        <begin position="339"/>
        <end position="708"/>
    </location>
</feature>
<dbReference type="InterPro" id="IPR000531">
    <property type="entry name" value="Beta-barrel_TonB"/>
</dbReference>
<reference evidence="14" key="1">
    <citation type="submission" date="2021-09" db="EMBL/GenBank/DDBJ databases">
        <title>Fulvivirga sp. isolated from coastal sediment.</title>
        <authorList>
            <person name="Yu H."/>
        </authorList>
    </citation>
    <scope>NUCLEOTIDE SEQUENCE</scope>
    <source>
        <strain evidence="14">1062</strain>
    </source>
</reference>
<evidence type="ECO:0000256" key="9">
    <source>
        <dbReference type="RuleBase" id="RU003357"/>
    </source>
</evidence>
<sequence>MIRSLPIFLFVLFSAALYGQSRIQILDNRTNLPIAGATIQCDNGFSSIADEEGYMQIASGVCVIRHVGYEPLEISDIQSASSRLYLTPRLEVLPTVVIQGYQEPVSLKEVAGGYSFLPGKEISTFSAVTPVTALNSLAGVRMEQRSPASYRINIRGSTLRSPFGVRNVKVYWNNIPLTEPTGNTPLNMLALEQLGNVQIIRGPAGSSYGAGIGGVILMENEAGSEPGLAAEAALTVGSYQMRRLQAGVSFVSKEHSIQLQASKLTSEGYRDHSRSERGNIVLSGTVHISDRQKLGYHLLAADLFYQLPGGLTEEQAEEDPTMARTAAVSQNSLIDQQYLLAGVDHSISWDKGSNQTQVFFSSSSKRNPFITNYEFENLGGGGIRTRFNQDAGPVRFTIGGEWQWGTATADNFGNAQGFPDTLRYADENRQFTGFEYLQVSYARDNWHFSLAGSINHLSYNFNRLRDAGLDSSYTLERPFDVIFSPRVSVVRKLGDFSIHGSYGQGFSPPGLDEVRTSDASINTDLKSEIAHNFEIGFRGNFFNERLAIDLNAFYMRQRNTIVSQIDANGTSTFTNAGKTGHAGLEVLSGLRLIENNSALLNYLYLKTAVTWYRFTFLEYVRVANGENTDFSDNSLTGTPDLSLNVWLTARIFRNLQADLNYQHVSVIPLNDANTVFSKKVDLLQLNLQWTMKLNNKLSLAIFGGVDNLLNRSYSLGNDLNAFGSRYFNPAAERNYFGGIRILFNQPGRVRSENQ</sequence>
<dbReference type="EMBL" id="JAIXNE010000002">
    <property type="protein sequence ID" value="MCA6074921.1"/>
    <property type="molecule type" value="Genomic_DNA"/>
</dbReference>
<dbReference type="SUPFAM" id="SSF56935">
    <property type="entry name" value="Porins"/>
    <property type="match status" value="1"/>
</dbReference>
<dbReference type="EMBL" id="JAIXNE010000003">
    <property type="protein sequence ID" value="MCA6076098.1"/>
    <property type="molecule type" value="Genomic_DNA"/>
</dbReference>
<dbReference type="AlphaFoldDB" id="A0A9X1HSN1"/>
<dbReference type="PANTHER" id="PTHR30069:SF28">
    <property type="entry name" value="TONB-DEPENDENT RECEPTOR YNCD-RELATED"/>
    <property type="match status" value="1"/>
</dbReference>
<accession>A0A9X1HSN1</accession>
<evidence type="ECO:0000256" key="4">
    <source>
        <dbReference type="ARBA" id="ARBA00022692"/>
    </source>
</evidence>
<organism evidence="14 15">
    <name type="scientific">Fulvivirga sedimenti</name>
    <dbReference type="NCBI Taxonomy" id="2879465"/>
    <lineage>
        <taxon>Bacteria</taxon>
        <taxon>Pseudomonadati</taxon>
        <taxon>Bacteroidota</taxon>
        <taxon>Cytophagia</taxon>
        <taxon>Cytophagales</taxon>
        <taxon>Fulvivirgaceae</taxon>
        <taxon>Fulvivirga</taxon>
    </lineage>
</organism>
<evidence type="ECO:0000313" key="12">
    <source>
        <dbReference type="EMBL" id="MCA6074921.1"/>
    </source>
</evidence>
<comment type="caution">
    <text evidence="14">The sequence shown here is derived from an EMBL/GenBank/DDBJ whole genome shotgun (WGS) entry which is preliminary data.</text>
</comment>
<evidence type="ECO:0000313" key="14">
    <source>
        <dbReference type="EMBL" id="MCA6077226.1"/>
    </source>
</evidence>
<dbReference type="RefSeq" id="WP_225698030.1">
    <property type="nucleotide sequence ID" value="NZ_JAIXNE010000002.1"/>
</dbReference>
<dbReference type="Pfam" id="PF07715">
    <property type="entry name" value="Plug"/>
    <property type="match status" value="1"/>
</dbReference>
<feature type="domain" description="TonB-dependent receptor plug" evidence="11">
    <location>
        <begin position="108"/>
        <end position="215"/>
    </location>
</feature>
<keyword evidence="4 8" id="KW-0812">Transmembrane</keyword>
<dbReference type="EMBL" id="JAIXNE010000004">
    <property type="protein sequence ID" value="MCA6077226.1"/>
    <property type="molecule type" value="Genomic_DNA"/>
</dbReference>
<protein>
    <submittedName>
        <fullName evidence="14">TonB-dependent receptor plug domain-containing protein</fullName>
    </submittedName>
</protein>
<dbReference type="GO" id="GO:0015344">
    <property type="term" value="F:siderophore uptake transmembrane transporter activity"/>
    <property type="evidence" value="ECO:0007669"/>
    <property type="project" value="TreeGrafter"/>
</dbReference>
<evidence type="ECO:0000256" key="1">
    <source>
        <dbReference type="ARBA" id="ARBA00004571"/>
    </source>
</evidence>
<dbReference type="GO" id="GO:0009279">
    <property type="term" value="C:cell outer membrane"/>
    <property type="evidence" value="ECO:0007669"/>
    <property type="project" value="UniProtKB-SubCell"/>
</dbReference>
<evidence type="ECO:0000256" key="5">
    <source>
        <dbReference type="ARBA" id="ARBA00023077"/>
    </source>
</evidence>
<gene>
    <name evidence="12" type="ORF">LDX50_08575</name>
    <name evidence="13" type="ORF">LDX50_14545</name>
    <name evidence="14" type="ORF">LDX50_20265</name>
</gene>
<dbReference type="Gene3D" id="2.40.170.20">
    <property type="entry name" value="TonB-dependent receptor, beta-barrel domain"/>
    <property type="match status" value="1"/>
</dbReference>
<keyword evidence="14" id="KW-0675">Receptor</keyword>
<dbReference type="Proteomes" id="UP001139409">
    <property type="component" value="Unassembled WGS sequence"/>
</dbReference>
<dbReference type="InterPro" id="IPR037066">
    <property type="entry name" value="Plug_dom_sf"/>
</dbReference>
<name>A0A9X1HSN1_9BACT</name>
<dbReference type="Gene3D" id="2.170.130.10">
    <property type="entry name" value="TonB-dependent receptor, plug domain"/>
    <property type="match status" value="1"/>
</dbReference>
<dbReference type="InterPro" id="IPR039426">
    <property type="entry name" value="TonB-dep_rcpt-like"/>
</dbReference>
<keyword evidence="6 8" id="KW-0472">Membrane</keyword>
<dbReference type="PANTHER" id="PTHR30069">
    <property type="entry name" value="TONB-DEPENDENT OUTER MEMBRANE RECEPTOR"/>
    <property type="match status" value="1"/>
</dbReference>
<keyword evidence="15" id="KW-1185">Reference proteome</keyword>